<accession>A0A9X0CKV4</accession>
<dbReference type="PRINTS" id="PR00237">
    <property type="entry name" value="GPCRRHODOPSN"/>
</dbReference>
<evidence type="ECO:0000313" key="12">
    <source>
        <dbReference type="EMBL" id="KAJ7360611.1"/>
    </source>
</evidence>
<sequence length="334" mass="38431">MLLSSAEAYVFVGILSFIFIFGLVGNILVCLAIYCDKDLRQQHSNYFLFNLAVTDLLTVIFVIPFCTAALVQGNWGFGDALCQATAFVYYSLAIVGLESLAFISWDRFYAIIHPLKYRANITPKRICKAIAFCWVWAVIFTIPCAVLGWFRYGKYESMCTYNFTGTGDKWKTQVITYSILTIVLCIMIPSAVILFCYLRIVSVVRHQGTRVHTITPRERTTANSTNSRRHAWRNYYRFKGFRTITLVIVLFILSWTPFSVTRLIKTVTWNHEIIPAVVDTFATVLSLFSTAANPLAYSLFRKDFRRAFKRLLRQACCCYKLGRDQNEEVENYPH</sequence>
<protein>
    <recommendedName>
        <fullName evidence="11">G-protein coupled receptors family 1 profile domain-containing protein</fullName>
    </recommendedName>
</protein>
<comment type="similarity">
    <text evidence="9">Belongs to the G-protein coupled receptor 1 family.</text>
</comment>
<feature type="transmembrane region" description="Helical" evidence="10">
    <location>
        <begin position="280"/>
        <end position="300"/>
    </location>
</feature>
<dbReference type="GO" id="GO:0004935">
    <property type="term" value="F:adrenergic receptor activity"/>
    <property type="evidence" value="ECO:0007669"/>
    <property type="project" value="InterPro"/>
</dbReference>
<dbReference type="SUPFAM" id="SSF81321">
    <property type="entry name" value="Family A G protein-coupled receptor-like"/>
    <property type="match status" value="1"/>
</dbReference>
<evidence type="ECO:0000256" key="7">
    <source>
        <dbReference type="ARBA" id="ARBA00023170"/>
    </source>
</evidence>
<keyword evidence="5 9" id="KW-0297">G-protein coupled receptor</keyword>
<comment type="caution">
    <text evidence="12">The sequence shown here is derived from an EMBL/GenBank/DDBJ whole genome shotgun (WGS) entry which is preliminary data.</text>
</comment>
<feature type="domain" description="G-protein coupled receptors family 1 profile" evidence="11">
    <location>
        <begin position="25"/>
        <end position="297"/>
    </location>
</feature>
<dbReference type="GO" id="GO:0005886">
    <property type="term" value="C:plasma membrane"/>
    <property type="evidence" value="ECO:0007669"/>
    <property type="project" value="UniProtKB-SubCell"/>
</dbReference>
<evidence type="ECO:0000256" key="2">
    <source>
        <dbReference type="ARBA" id="ARBA00022475"/>
    </source>
</evidence>
<evidence type="ECO:0000256" key="9">
    <source>
        <dbReference type="RuleBase" id="RU000688"/>
    </source>
</evidence>
<dbReference type="EMBL" id="MU827309">
    <property type="protein sequence ID" value="KAJ7360611.1"/>
    <property type="molecule type" value="Genomic_DNA"/>
</dbReference>
<organism evidence="12 13">
    <name type="scientific">Desmophyllum pertusum</name>
    <dbReference type="NCBI Taxonomy" id="174260"/>
    <lineage>
        <taxon>Eukaryota</taxon>
        <taxon>Metazoa</taxon>
        <taxon>Cnidaria</taxon>
        <taxon>Anthozoa</taxon>
        <taxon>Hexacorallia</taxon>
        <taxon>Scleractinia</taxon>
        <taxon>Caryophylliina</taxon>
        <taxon>Caryophylliidae</taxon>
        <taxon>Desmophyllum</taxon>
    </lineage>
</organism>
<dbReference type="PROSITE" id="PS50262">
    <property type="entry name" value="G_PROTEIN_RECEP_F1_2"/>
    <property type="match status" value="1"/>
</dbReference>
<dbReference type="PANTHER" id="PTHR22752">
    <property type="entry name" value="G PROTEIN-COUPLED RECEPTOR"/>
    <property type="match status" value="1"/>
</dbReference>
<feature type="transmembrane region" description="Helical" evidence="10">
    <location>
        <begin position="47"/>
        <end position="75"/>
    </location>
</feature>
<gene>
    <name evidence="12" type="ORF">OS493_015719</name>
</gene>
<dbReference type="PROSITE" id="PS00237">
    <property type="entry name" value="G_PROTEIN_RECEP_F1_1"/>
    <property type="match status" value="1"/>
</dbReference>
<evidence type="ECO:0000256" key="6">
    <source>
        <dbReference type="ARBA" id="ARBA00023136"/>
    </source>
</evidence>
<keyword evidence="13" id="KW-1185">Reference proteome</keyword>
<evidence type="ECO:0000259" key="11">
    <source>
        <dbReference type="PROSITE" id="PS50262"/>
    </source>
</evidence>
<feature type="transmembrane region" description="Helical" evidence="10">
    <location>
        <begin position="174"/>
        <end position="198"/>
    </location>
</feature>
<keyword evidence="8 9" id="KW-0807">Transducer</keyword>
<proteinExistence type="inferred from homology"/>
<feature type="transmembrane region" description="Helical" evidence="10">
    <location>
        <begin position="12"/>
        <end position="35"/>
    </location>
</feature>
<dbReference type="CDD" id="cd00637">
    <property type="entry name" value="7tm_classA_rhodopsin-like"/>
    <property type="match status" value="1"/>
</dbReference>
<keyword evidence="4 10" id="KW-1133">Transmembrane helix</keyword>
<reference evidence="12" key="1">
    <citation type="submission" date="2023-01" db="EMBL/GenBank/DDBJ databases">
        <title>Genome assembly of the deep-sea coral Lophelia pertusa.</title>
        <authorList>
            <person name="Herrera S."/>
            <person name="Cordes E."/>
        </authorList>
    </citation>
    <scope>NUCLEOTIDE SEQUENCE</scope>
    <source>
        <strain evidence="12">USNM1676648</strain>
        <tissue evidence="12">Polyp</tissue>
    </source>
</reference>
<evidence type="ECO:0000256" key="5">
    <source>
        <dbReference type="ARBA" id="ARBA00023040"/>
    </source>
</evidence>
<keyword evidence="3 9" id="KW-0812">Transmembrane</keyword>
<dbReference type="OrthoDB" id="6159456at2759"/>
<evidence type="ECO:0000313" key="13">
    <source>
        <dbReference type="Proteomes" id="UP001163046"/>
    </source>
</evidence>
<dbReference type="Pfam" id="PF00001">
    <property type="entry name" value="7tm_1"/>
    <property type="match status" value="1"/>
</dbReference>
<keyword evidence="6 10" id="KW-0472">Membrane</keyword>
<evidence type="ECO:0000256" key="4">
    <source>
        <dbReference type="ARBA" id="ARBA00022989"/>
    </source>
</evidence>
<dbReference type="AlphaFoldDB" id="A0A9X0CKV4"/>
<dbReference type="Proteomes" id="UP001163046">
    <property type="component" value="Unassembled WGS sequence"/>
</dbReference>
<feature type="transmembrane region" description="Helical" evidence="10">
    <location>
        <begin position="87"/>
        <end position="105"/>
    </location>
</feature>
<dbReference type="Gene3D" id="1.20.1070.10">
    <property type="entry name" value="Rhodopsin 7-helix transmembrane proteins"/>
    <property type="match status" value="1"/>
</dbReference>
<feature type="transmembrane region" description="Helical" evidence="10">
    <location>
        <begin position="126"/>
        <end position="150"/>
    </location>
</feature>
<evidence type="ECO:0000256" key="3">
    <source>
        <dbReference type="ARBA" id="ARBA00022692"/>
    </source>
</evidence>
<keyword evidence="7 9" id="KW-0675">Receptor</keyword>
<comment type="subcellular location">
    <subcellularLocation>
        <location evidence="1">Cell membrane</location>
        <topology evidence="1">Multi-pass membrane protein</topology>
    </subcellularLocation>
</comment>
<evidence type="ECO:0000256" key="1">
    <source>
        <dbReference type="ARBA" id="ARBA00004651"/>
    </source>
</evidence>
<dbReference type="InterPro" id="IPR017452">
    <property type="entry name" value="GPCR_Rhodpsn_7TM"/>
</dbReference>
<dbReference type="InterPro" id="IPR002233">
    <property type="entry name" value="ADR_fam"/>
</dbReference>
<evidence type="ECO:0000256" key="8">
    <source>
        <dbReference type="ARBA" id="ARBA00023224"/>
    </source>
</evidence>
<feature type="transmembrane region" description="Helical" evidence="10">
    <location>
        <begin position="240"/>
        <end position="260"/>
    </location>
</feature>
<name>A0A9X0CKV4_9CNID</name>
<dbReference type="InterPro" id="IPR000276">
    <property type="entry name" value="GPCR_Rhodpsn"/>
</dbReference>
<keyword evidence="2" id="KW-1003">Cell membrane</keyword>
<dbReference type="PRINTS" id="PR01103">
    <property type="entry name" value="ADRENERGICR"/>
</dbReference>
<evidence type="ECO:0000256" key="10">
    <source>
        <dbReference type="SAM" id="Phobius"/>
    </source>
</evidence>
<dbReference type="SMART" id="SM01381">
    <property type="entry name" value="7TM_GPCR_Srsx"/>
    <property type="match status" value="1"/>
</dbReference>